<proteinExistence type="predicted"/>
<reference evidence="1 2" key="1">
    <citation type="submission" date="2014-11" db="EMBL/GenBank/DDBJ databases">
        <title>Whole genome shotgun sequence of Sphingomonas parapaucimobilis NBRC 15100.</title>
        <authorList>
            <person name="Katano-Makiyama Y."/>
            <person name="Hosoyama A."/>
            <person name="Hashimoto M."/>
            <person name="Hosoyama Y."/>
            <person name="Noguchi M."/>
            <person name="Numata M."/>
            <person name="Tsuchikane K."/>
            <person name="Hirakata S."/>
            <person name="Uohara A."/>
            <person name="Shimodaira J."/>
            <person name="Ohji S."/>
            <person name="Ichikawa N."/>
            <person name="Kimura A."/>
            <person name="Yamazoe A."/>
            <person name="Fujita N."/>
        </authorList>
    </citation>
    <scope>NUCLEOTIDE SEQUENCE [LARGE SCALE GENOMIC DNA]</scope>
    <source>
        <strain evidence="1 2">NBRC 15100</strain>
    </source>
</reference>
<organism evidence="1 2">
    <name type="scientific">Sphingomonas parapaucimobilis NBRC 15100</name>
    <dbReference type="NCBI Taxonomy" id="1219049"/>
    <lineage>
        <taxon>Bacteria</taxon>
        <taxon>Pseudomonadati</taxon>
        <taxon>Pseudomonadota</taxon>
        <taxon>Alphaproteobacteria</taxon>
        <taxon>Sphingomonadales</taxon>
        <taxon>Sphingomonadaceae</taxon>
        <taxon>Sphingomonas</taxon>
    </lineage>
</organism>
<protein>
    <submittedName>
        <fullName evidence="1">Uncharacterized protein</fullName>
    </submittedName>
</protein>
<dbReference type="EMBL" id="BBPI01000068">
    <property type="protein sequence ID" value="GAM01656.1"/>
    <property type="molecule type" value="Genomic_DNA"/>
</dbReference>
<dbReference type="RefSeq" id="WP_157013693.1">
    <property type="nucleotide sequence ID" value="NZ_BBPI01000068.1"/>
</dbReference>
<comment type="caution">
    <text evidence="1">The sequence shown here is derived from an EMBL/GenBank/DDBJ whole genome shotgun (WGS) entry which is preliminary data.</text>
</comment>
<evidence type="ECO:0000313" key="1">
    <source>
        <dbReference type="EMBL" id="GAM01656.1"/>
    </source>
</evidence>
<dbReference type="AlphaFoldDB" id="A0A0A1W956"/>
<name>A0A0A1W956_9SPHN</name>
<gene>
    <name evidence="1" type="ORF">SP5_068_00240</name>
</gene>
<sequence>MSMNAAVRVGDPVGHSVSQSLFGEAQAARAAYAPRRMHPAARLSQRCARRFATAACDGGHAGTSIDPATGVPMVAFKGTTSGADWMRNFYQGAGNMPPYA</sequence>
<accession>A0A0A1W956</accession>
<dbReference type="Proteomes" id="UP000032305">
    <property type="component" value="Unassembled WGS sequence"/>
</dbReference>
<keyword evidence="2" id="KW-1185">Reference proteome</keyword>
<evidence type="ECO:0000313" key="2">
    <source>
        <dbReference type="Proteomes" id="UP000032305"/>
    </source>
</evidence>